<feature type="transmembrane region" description="Helical" evidence="1">
    <location>
        <begin position="195"/>
        <end position="218"/>
    </location>
</feature>
<keyword evidence="1" id="KW-1133">Transmembrane helix</keyword>
<comment type="caution">
    <text evidence="2">The sequence shown here is derived from an EMBL/GenBank/DDBJ whole genome shotgun (WGS) entry which is preliminary data.</text>
</comment>
<protein>
    <recommendedName>
        <fullName evidence="4">Double Cache domain-containing protein</fullName>
    </recommendedName>
</protein>
<organism evidence="2 3">
    <name type="scientific">Candidatus Wallbacteria bacterium HGW-Wallbacteria-1</name>
    <dbReference type="NCBI Taxonomy" id="2013854"/>
    <lineage>
        <taxon>Bacteria</taxon>
        <taxon>Candidatus Walliibacteriota</taxon>
    </lineage>
</organism>
<evidence type="ECO:0000313" key="2">
    <source>
        <dbReference type="EMBL" id="PKK89488.1"/>
    </source>
</evidence>
<evidence type="ECO:0000313" key="3">
    <source>
        <dbReference type="Proteomes" id="UP000233256"/>
    </source>
</evidence>
<reference evidence="2 3" key="1">
    <citation type="journal article" date="2017" name="ISME J.">
        <title>Potential for microbial H2 and metal transformations associated with novel bacteria and archaea in deep terrestrial subsurface sediments.</title>
        <authorList>
            <person name="Hernsdorf A.W."/>
            <person name="Amano Y."/>
            <person name="Miyakawa K."/>
            <person name="Ise K."/>
            <person name="Suzuki Y."/>
            <person name="Anantharaman K."/>
            <person name="Probst A."/>
            <person name="Burstein D."/>
            <person name="Thomas B.C."/>
            <person name="Banfield J.F."/>
        </authorList>
    </citation>
    <scope>NUCLEOTIDE SEQUENCE [LARGE SCALE GENOMIC DNA]</scope>
    <source>
        <strain evidence="2">HGW-Wallbacteria-1</strain>
    </source>
</reference>
<dbReference type="Proteomes" id="UP000233256">
    <property type="component" value="Unassembled WGS sequence"/>
</dbReference>
<proteinExistence type="predicted"/>
<evidence type="ECO:0008006" key="4">
    <source>
        <dbReference type="Google" id="ProtNLM"/>
    </source>
</evidence>
<dbReference type="AlphaFoldDB" id="A0A2N1PMC5"/>
<gene>
    <name evidence="2" type="ORF">CVV64_13820</name>
</gene>
<feature type="transmembrane region" description="Helical" evidence="1">
    <location>
        <begin position="20"/>
        <end position="42"/>
    </location>
</feature>
<sequence length="297" mass="33519">MDTNIPDVSQEQMNPRKRIILLILIMSVVVIVVEAITIHLLYRTAFSEEEARLKEAAISQARLIEAVADFDTRYSNDFPDGSTEATLSQIRTAHRNYESFGNTGEFVLSRREGDNIVFLLNHRRSSAAKDDSKHDMIPWNSTWAEPMRRALAGKSGTIVDLDYRGELVLAAFEPVKILNLGIVTKIDLAELRRPFINAAMISFLISFFAIGVGSFIFMKVTEPIITGLNETVANLEKALGEVKTLSGMVPICSFCKKVRDDEGYWNQVEVYVRDRTEADFTHGICPECMVQHYSELY</sequence>
<keyword evidence="1" id="KW-0472">Membrane</keyword>
<accession>A0A2N1PMC5</accession>
<evidence type="ECO:0000256" key="1">
    <source>
        <dbReference type="SAM" id="Phobius"/>
    </source>
</evidence>
<dbReference type="EMBL" id="PGXC01000016">
    <property type="protein sequence ID" value="PKK89488.1"/>
    <property type="molecule type" value="Genomic_DNA"/>
</dbReference>
<name>A0A2N1PMC5_9BACT</name>
<keyword evidence="1" id="KW-0812">Transmembrane</keyword>